<evidence type="ECO:0000256" key="1">
    <source>
        <dbReference type="SAM" id="Phobius"/>
    </source>
</evidence>
<feature type="transmembrane region" description="Helical" evidence="1">
    <location>
        <begin position="44"/>
        <end position="61"/>
    </location>
</feature>
<gene>
    <name evidence="2" type="ORF">UG56_004575</name>
</gene>
<dbReference type="OrthoDB" id="4559777at2"/>
<reference evidence="2" key="1">
    <citation type="submission" date="2016-10" db="EMBL/GenBank/DDBJ databases">
        <title>Draft Genome Sequence of Nocardioides luteus Strain BAFB, an Alkane-Degrading Bacterium Isolated from JP-7 Polluted Soil.</title>
        <authorList>
            <person name="Brown L."/>
            <person name="Ruiz O.N."/>
            <person name="Gunasekera T."/>
        </authorList>
    </citation>
    <scope>NUCLEOTIDE SEQUENCE [LARGE SCALE GENOMIC DNA]</scope>
    <source>
        <strain evidence="2">BAFB</strain>
    </source>
</reference>
<dbReference type="AlphaFoldDB" id="A0A1J4N926"/>
<proteinExistence type="predicted"/>
<organism evidence="2 3">
    <name type="scientific">Nocardioides luteus</name>
    <dbReference type="NCBI Taxonomy" id="1844"/>
    <lineage>
        <taxon>Bacteria</taxon>
        <taxon>Bacillati</taxon>
        <taxon>Actinomycetota</taxon>
        <taxon>Actinomycetes</taxon>
        <taxon>Propionibacteriales</taxon>
        <taxon>Nocardioidaceae</taxon>
        <taxon>Nocardioides</taxon>
    </lineage>
</organism>
<evidence type="ECO:0000313" key="3">
    <source>
        <dbReference type="Proteomes" id="UP000033772"/>
    </source>
</evidence>
<evidence type="ECO:0000313" key="2">
    <source>
        <dbReference type="EMBL" id="OIJ27981.1"/>
    </source>
</evidence>
<keyword evidence="1" id="KW-0472">Membrane</keyword>
<accession>A0A1J4N926</accession>
<keyword evidence="1" id="KW-0812">Transmembrane</keyword>
<dbReference type="EMBL" id="JZDQ02000005">
    <property type="protein sequence ID" value="OIJ27981.1"/>
    <property type="molecule type" value="Genomic_DNA"/>
</dbReference>
<feature type="transmembrane region" description="Helical" evidence="1">
    <location>
        <begin position="126"/>
        <end position="148"/>
    </location>
</feature>
<keyword evidence="3" id="KW-1185">Reference proteome</keyword>
<protein>
    <submittedName>
        <fullName evidence="2">Uncharacterized protein</fullName>
    </submittedName>
</protein>
<feature type="transmembrane region" description="Helical" evidence="1">
    <location>
        <begin position="68"/>
        <end position="89"/>
    </location>
</feature>
<dbReference type="STRING" id="1844.UG56_004575"/>
<comment type="caution">
    <text evidence="2">The sequence shown here is derived from an EMBL/GenBank/DDBJ whole genome shotgun (WGS) entry which is preliminary data.</text>
</comment>
<name>A0A1J4N926_9ACTN</name>
<sequence length="149" mass="15793">MVTNGVVLVWLFTMAAGAFMFGTASRFGAPPAAIRNSRLPGPALLSHPTLTGGAFAAWLGFIITEERAFAWVAVGMLAAGISLGAVLFAQTMKPDRFVLAEETDEVGDPVRRPYDVAEHEIPRPVIYGHGILAAITFTLVLLVALGVLD</sequence>
<keyword evidence="1" id="KW-1133">Transmembrane helix</keyword>
<dbReference type="Proteomes" id="UP000033772">
    <property type="component" value="Unassembled WGS sequence"/>
</dbReference>
<dbReference type="RefSeq" id="WP_045551802.1">
    <property type="nucleotide sequence ID" value="NZ_JZDQ02000005.1"/>
</dbReference>